<feature type="chain" id="PRO_5043999437" evidence="2">
    <location>
        <begin position="21"/>
        <end position="403"/>
    </location>
</feature>
<protein>
    <submittedName>
        <fullName evidence="3">Uncharacterized protein</fullName>
    </submittedName>
</protein>
<comment type="caution">
    <text evidence="3">The sequence shown here is derived from an EMBL/GenBank/DDBJ whole genome shotgun (WGS) entry which is preliminary data.</text>
</comment>
<organism evidence="3 4">
    <name type="scientific">Meganyctiphanes norvegica</name>
    <name type="common">Northern krill</name>
    <name type="synonym">Thysanopoda norvegica</name>
    <dbReference type="NCBI Taxonomy" id="48144"/>
    <lineage>
        <taxon>Eukaryota</taxon>
        <taxon>Metazoa</taxon>
        <taxon>Ecdysozoa</taxon>
        <taxon>Arthropoda</taxon>
        <taxon>Crustacea</taxon>
        <taxon>Multicrustacea</taxon>
        <taxon>Malacostraca</taxon>
        <taxon>Eumalacostraca</taxon>
        <taxon>Eucarida</taxon>
        <taxon>Euphausiacea</taxon>
        <taxon>Euphausiidae</taxon>
        <taxon>Meganyctiphanes</taxon>
    </lineage>
</organism>
<name>A0AAV2RMV3_MEGNR</name>
<reference evidence="3 4" key="1">
    <citation type="submission" date="2024-05" db="EMBL/GenBank/DDBJ databases">
        <authorList>
            <person name="Wallberg A."/>
        </authorList>
    </citation>
    <scope>NUCLEOTIDE SEQUENCE [LARGE SCALE GENOMIC DNA]</scope>
</reference>
<dbReference type="EMBL" id="CAXKWB010026693">
    <property type="protein sequence ID" value="CAL4130450.1"/>
    <property type="molecule type" value="Genomic_DNA"/>
</dbReference>
<feature type="region of interest" description="Disordered" evidence="1">
    <location>
        <begin position="128"/>
        <end position="147"/>
    </location>
</feature>
<proteinExistence type="predicted"/>
<feature type="region of interest" description="Disordered" evidence="1">
    <location>
        <begin position="21"/>
        <end position="115"/>
    </location>
</feature>
<dbReference type="Proteomes" id="UP001497623">
    <property type="component" value="Unassembled WGS sequence"/>
</dbReference>
<feature type="signal peptide" evidence="2">
    <location>
        <begin position="1"/>
        <end position="20"/>
    </location>
</feature>
<sequence length="403" mass="45347">MKGIPRASLLVLALVALSQAWSEYRPRETRGQDYSPKDTYGQDYSPRDTRGQDYSPEDTYGQDYSPRDTRGQDYIPEDTYGQDYSPRDTRGQDYSPEDTSEQEDSSEDTLGQDPQLDVLQVLRGFNADSNDYPEVRSFNADSNDYPEVRSFNADSNDYPEVRSFNADSNDYPEVQSFNADSNEYPEVRSFNADSNDYPEVGSFNADSNEYPESRGFNAEYNDYPEVDNEILSSAVDKSSTYVTFRPLPARGGNYPISRSVAEDILQIMKGITGSGITYNIKMNGKEKIRCTSSFPVKGKHNPYSSSQAFIKMKVTVKSTCYYPGSKDSNIAMTEASVTFTMSPEAHFIITGVEVEPETEDDFSGSRGSPNNPMDTILKYSQQLVKTYLQKSVRKVFSSLKRNA</sequence>
<accession>A0AAV2RMV3</accession>
<keyword evidence="2" id="KW-0732">Signal</keyword>
<evidence type="ECO:0000256" key="1">
    <source>
        <dbReference type="SAM" id="MobiDB-lite"/>
    </source>
</evidence>
<keyword evidence="4" id="KW-1185">Reference proteome</keyword>
<dbReference type="AlphaFoldDB" id="A0AAV2RMV3"/>
<evidence type="ECO:0000313" key="3">
    <source>
        <dbReference type="EMBL" id="CAL4130450.1"/>
    </source>
</evidence>
<evidence type="ECO:0000256" key="2">
    <source>
        <dbReference type="SAM" id="SignalP"/>
    </source>
</evidence>
<feature type="compositionally biased region" description="Acidic residues" evidence="1">
    <location>
        <begin position="95"/>
        <end position="107"/>
    </location>
</feature>
<evidence type="ECO:0000313" key="4">
    <source>
        <dbReference type="Proteomes" id="UP001497623"/>
    </source>
</evidence>
<gene>
    <name evidence="3" type="ORF">MNOR_LOCUS26557</name>
</gene>